<protein>
    <recommendedName>
        <fullName evidence="3">DUF5331 domain-containing protein</fullName>
    </recommendedName>
</protein>
<evidence type="ECO:0000313" key="2">
    <source>
        <dbReference type="Proteomes" id="UP000010474"/>
    </source>
</evidence>
<dbReference type="RefSeq" id="WP_015215866.1">
    <property type="nucleotide sequence ID" value="NC_019771.1"/>
</dbReference>
<dbReference type="OrthoDB" id="484822at2"/>
<reference evidence="2" key="1">
    <citation type="journal article" date="2013" name="Proc. Natl. Acad. Sci. U.S.A.">
        <title>Improving the coverage of the cyanobacterial phylum using diversity-driven genome sequencing.</title>
        <authorList>
            <person name="Shih P.M."/>
            <person name="Wu D."/>
            <person name="Latifi A."/>
            <person name="Axen S.D."/>
            <person name="Fewer D.P."/>
            <person name="Talla E."/>
            <person name="Calteau A."/>
            <person name="Cai F."/>
            <person name="Tandeau de Marsac N."/>
            <person name="Rippka R."/>
            <person name="Herdman M."/>
            <person name="Sivonen K."/>
            <person name="Coursin T."/>
            <person name="Laurent T."/>
            <person name="Goodwin L."/>
            <person name="Nolan M."/>
            <person name="Davenport K.W."/>
            <person name="Han C.S."/>
            <person name="Rubin E.M."/>
            <person name="Eisen J.A."/>
            <person name="Woyke T."/>
            <person name="Gugger M."/>
            <person name="Kerfeld C.A."/>
        </authorList>
    </citation>
    <scope>NUCLEOTIDE SEQUENCE [LARGE SCALE GENOMIC DNA]</scope>
    <source>
        <strain evidence="2">ATCC 27899 / PCC 7122</strain>
    </source>
</reference>
<proteinExistence type="predicted"/>
<organism evidence="1 2">
    <name type="scientific">Anabaena cylindrica (strain ATCC 27899 / PCC 7122)</name>
    <dbReference type="NCBI Taxonomy" id="272123"/>
    <lineage>
        <taxon>Bacteria</taxon>
        <taxon>Bacillati</taxon>
        <taxon>Cyanobacteriota</taxon>
        <taxon>Cyanophyceae</taxon>
        <taxon>Nostocales</taxon>
        <taxon>Nostocaceae</taxon>
        <taxon>Anabaena</taxon>
    </lineage>
</organism>
<dbReference type="Pfam" id="PF17265">
    <property type="entry name" value="DUF5331"/>
    <property type="match status" value="1"/>
</dbReference>
<dbReference type="KEGG" id="acy:Anacy_3870"/>
<keyword evidence="2" id="KW-1185">Reference proteome</keyword>
<name>K9ZLQ5_ANACC</name>
<dbReference type="PATRIC" id="fig|272123.3.peg.4205"/>
<dbReference type="Proteomes" id="UP000010474">
    <property type="component" value="Chromosome"/>
</dbReference>
<accession>K9ZLQ5</accession>
<dbReference type="PROSITE" id="PS50007">
    <property type="entry name" value="PIPLC_X_DOMAIN"/>
    <property type="match status" value="1"/>
</dbReference>
<dbReference type="InterPro" id="IPR020346">
    <property type="entry name" value="Uncharacterised_15.3kDa"/>
</dbReference>
<gene>
    <name evidence="1" type="ordered locus">Anacy_3870</name>
</gene>
<dbReference type="STRING" id="272123.Anacy_3870"/>
<evidence type="ECO:0008006" key="3">
    <source>
        <dbReference type="Google" id="ProtNLM"/>
    </source>
</evidence>
<sequence>MDIQQLRQSLKMKWLNYCEENRAWLVKMRVWHSYDGVRRPSSGYMLATLSVLEPELKEILPFILDLNNDPDQIVTALGLHFNPDEELGLLKSEDSVAKNEIVSKPGVKMQVADTPRPKEHKQVLLKITTGVEEKGQPVSVGAVATAIDHHSPPKMPFGMRREQTVKPTDKSAVRSHSPIQSSLTITTAIPTQTKAVPSLPNMTEPNHNAKFMNTPVKQVSSISPTQTNARSLPSWIDESCQGVKWQQDETIKRKL</sequence>
<dbReference type="eggNOG" id="ENOG5032TEB">
    <property type="taxonomic scope" value="Bacteria"/>
</dbReference>
<dbReference type="AlphaFoldDB" id="K9ZLQ5"/>
<evidence type="ECO:0000313" key="1">
    <source>
        <dbReference type="EMBL" id="AFZ59245.1"/>
    </source>
</evidence>
<dbReference type="EMBL" id="CP003659">
    <property type="protein sequence ID" value="AFZ59245.1"/>
    <property type="molecule type" value="Genomic_DNA"/>
</dbReference>
<dbReference type="HOGENOM" id="CLU_1015417_0_0_3"/>